<name>A0ABN7T2P5_OIKDI</name>
<sequence length="93" mass="10261">MRGSLKITVSLLLYVDFVQAKRGRGGGRGGNGTFIFVGDFEGWESVFFVLATLIVACLFKCCWDCYVSGLADNKEEDGKEPEESAENILLEDQ</sequence>
<feature type="region of interest" description="Disordered" evidence="1">
    <location>
        <begin position="72"/>
        <end position="93"/>
    </location>
</feature>
<feature type="signal peptide" evidence="2">
    <location>
        <begin position="1"/>
        <end position="20"/>
    </location>
</feature>
<reference evidence="3 4" key="1">
    <citation type="submission" date="2021-04" db="EMBL/GenBank/DDBJ databases">
        <authorList>
            <person name="Bliznina A."/>
        </authorList>
    </citation>
    <scope>NUCLEOTIDE SEQUENCE [LARGE SCALE GENOMIC DNA]</scope>
</reference>
<evidence type="ECO:0000256" key="2">
    <source>
        <dbReference type="SAM" id="SignalP"/>
    </source>
</evidence>
<accession>A0ABN7T2P5</accession>
<dbReference type="EMBL" id="OU015567">
    <property type="protein sequence ID" value="CAG5110574.1"/>
    <property type="molecule type" value="Genomic_DNA"/>
</dbReference>
<protein>
    <submittedName>
        <fullName evidence="3">Oidioi.mRNA.OKI2018_I69.chr2.g4960.t1.cds</fullName>
    </submittedName>
</protein>
<keyword evidence="2" id="KW-0732">Signal</keyword>
<dbReference type="Proteomes" id="UP001158576">
    <property type="component" value="Chromosome 2"/>
</dbReference>
<organism evidence="3 4">
    <name type="scientific">Oikopleura dioica</name>
    <name type="common">Tunicate</name>
    <dbReference type="NCBI Taxonomy" id="34765"/>
    <lineage>
        <taxon>Eukaryota</taxon>
        <taxon>Metazoa</taxon>
        <taxon>Chordata</taxon>
        <taxon>Tunicata</taxon>
        <taxon>Appendicularia</taxon>
        <taxon>Copelata</taxon>
        <taxon>Oikopleuridae</taxon>
        <taxon>Oikopleura</taxon>
    </lineage>
</organism>
<keyword evidence="4" id="KW-1185">Reference proteome</keyword>
<feature type="compositionally biased region" description="Acidic residues" evidence="1">
    <location>
        <begin position="78"/>
        <end position="93"/>
    </location>
</feature>
<evidence type="ECO:0000256" key="1">
    <source>
        <dbReference type="SAM" id="MobiDB-lite"/>
    </source>
</evidence>
<feature type="chain" id="PRO_5045827736" evidence="2">
    <location>
        <begin position="21"/>
        <end position="93"/>
    </location>
</feature>
<proteinExistence type="predicted"/>
<evidence type="ECO:0000313" key="3">
    <source>
        <dbReference type="EMBL" id="CAG5110574.1"/>
    </source>
</evidence>
<evidence type="ECO:0000313" key="4">
    <source>
        <dbReference type="Proteomes" id="UP001158576"/>
    </source>
</evidence>
<gene>
    <name evidence="3" type="ORF">OKIOD_LOCUS13725</name>
</gene>